<gene>
    <name evidence="2" type="ORF">DEF24_01525</name>
</gene>
<name>A0A368TEA0_9ACTN</name>
<dbReference type="Proteomes" id="UP000253318">
    <property type="component" value="Unassembled WGS sequence"/>
</dbReference>
<dbReference type="RefSeq" id="WP_199493197.1">
    <property type="nucleotide sequence ID" value="NZ_QEIM01000055.1"/>
</dbReference>
<dbReference type="AlphaFoldDB" id="A0A368TEA0"/>
<feature type="signal peptide" evidence="1">
    <location>
        <begin position="1"/>
        <end position="28"/>
    </location>
</feature>
<evidence type="ECO:0000313" key="2">
    <source>
        <dbReference type="EMBL" id="RCV62347.1"/>
    </source>
</evidence>
<protein>
    <recommendedName>
        <fullName evidence="4">Pilus assembly protein TadE</fullName>
    </recommendedName>
</protein>
<evidence type="ECO:0000256" key="1">
    <source>
        <dbReference type="SAM" id="SignalP"/>
    </source>
</evidence>
<evidence type="ECO:0008006" key="4">
    <source>
        <dbReference type="Google" id="ProtNLM"/>
    </source>
</evidence>
<reference evidence="2 3" key="1">
    <citation type="submission" date="2018-04" db="EMBL/GenBank/DDBJ databases">
        <title>Novel actinobacteria from marine sediment.</title>
        <authorList>
            <person name="Ng Z.Y."/>
            <person name="Tan G.Y.A."/>
        </authorList>
    </citation>
    <scope>NUCLEOTIDE SEQUENCE [LARGE SCALE GENOMIC DNA]</scope>
    <source>
        <strain evidence="2 3">TPS81</strain>
    </source>
</reference>
<proteinExistence type="predicted"/>
<accession>A0A368TEA0</accession>
<evidence type="ECO:0000313" key="3">
    <source>
        <dbReference type="Proteomes" id="UP000253318"/>
    </source>
</evidence>
<keyword evidence="1" id="KW-0732">Signal</keyword>
<dbReference type="NCBIfam" id="NF041390">
    <property type="entry name" value="TadE_Rv3655c"/>
    <property type="match status" value="1"/>
</dbReference>
<dbReference type="InterPro" id="IPR049790">
    <property type="entry name" value="Rv3655c/TadE"/>
</dbReference>
<keyword evidence="3" id="KW-1185">Reference proteome</keyword>
<dbReference type="EMBL" id="QEIN01000007">
    <property type="protein sequence ID" value="RCV62347.1"/>
    <property type="molecule type" value="Genomic_DNA"/>
</dbReference>
<comment type="caution">
    <text evidence="2">The sequence shown here is derived from an EMBL/GenBank/DDBJ whole genome shotgun (WGS) entry which is preliminary data.</text>
</comment>
<organism evidence="2 3">
    <name type="scientific">Marinitenerispora sediminis</name>
    <dbReference type="NCBI Taxonomy" id="1931232"/>
    <lineage>
        <taxon>Bacteria</taxon>
        <taxon>Bacillati</taxon>
        <taxon>Actinomycetota</taxon>
        <taxon>Actinomycetes</taxon>
        <taxon>Streptosporangiales</taxon>
        <taxon>Nocardiopsidaceae</taxon>
        <taxon>Marinitenerispora</taxon>
    </lineage>
</organism>
<feature type="chain" id="PRO_5016834412" description="Pilus assembly protein TadE" evidence="1">
    <location>
        <begin position="29"/>
        <end position="112"/>
    </location>
</feature>
<sequence length="112" mass="10879">MVTAEIAVALPGLCLLLGAALGAVGAAAAHVACVDAARVGARAAARGDTVDVVRRLAGDVAPAGAVVEIVDDGVFARVTVRVAVPLVPGAAVAVPVRATAATPLEERKAAPL</sequence>